<gene>
    <name evidence="2" type="ORF">AFUS01_LOCUS32449</name>
</gene>
<feature type="compositionally biased region" description="Polar residues" evidence="1">
    <location>
        <begin position="96"/>
        <end position="105"/>
    </location>
</feature>
<organism evidence="2 3">
    <name type="scientific">Allacma fusca</name>
    <dbReference type="NCBI Taxonomy" id="39272"/>
    <lineage>
        <taxon>Eukaryota</taxon>
        <taxon>Metazoa</taxon>
        <taxon>Ecdysozoa</taxon>
        <taxon>Arthropoda</taxon>
        <taxon>Hexapoda</taxon>
        <taxon>Collembola</taxon>
        <taxon>Symphypleona</taxon>
        <taxon>Sminthuridae</taxon>
        <taxon>Allacma</taxon>
    </lineage>
</organism>
<name>A0A8J2PGD7_9HEXA</name>
<dbReference type="EMBL" id="CAJVCH010525497">
    <property type="protein sequence ID" value="CAG7822163.1"/>
    <property type="molecule type" value="Genomic_DNA"/>
</dbReference>
<evidence type="ECO:0000313" key="2">
    <source>
        <dbReference type="EMBL" id="CAG7822163.1"/>
    </source>
</evidence>
<keyword evidence="3" id="KW-1185">Reference proteome</keyword>
<dbReference type="Proteomes" id="UP000708208">
    <property type="component" value="Unassembled WGS sequence"/>
</dbReference>
<feature type="region of interest" description="Disordered" evidence="1">
    <location>
        <begin position="64"/>
        <end position="105"/>
    </location>
</feature>
<feature type="compositionally biased region" description="Basic and acidic residues" evidence="1">
    <location>
        <begin position="78"/>
        <end position="89"/>
    </location>
</feature>
<evidence type="ECO:0000313" key="3">
    <source>
        <dbReference type="Proteomes" id="UP000708208"/>
    </source>
</evidence>
<dbReference type="OrthoDB" id="10030336at2759"/>
<protein>
    <submittedName>
        <fullName evidence="2">Uncharacterized protein</fullName>
    </submittedName>
</protein>
<comment type="caution">
    <text evidence="2">The sequence shown here is derived from an EMBL/GenBank/DDBJ whole genome shotgun (WGS) entry which is preliminary data.</text>
</comment>
<dbReference type="AlphaFoldDB" id="A0A8J2PGD7"/>
<evidence type="ECO:0000256" key="1">
    <source>
        <dbReference type="SAM" id="MobiDB-lite"/>
    </source>
</evidence>
<proteinExistence type="predicted"/>
<sequence length="105" mass="11828">MIKNPKKLVSNTSVNSGKKLSFKDLIDEEEDDLEKSTKDLTLENQAMKIVRTVGQAFEVCHKVSGPYESSDIENQESSNKERESSHGEKNNFIPFLQNSTKITPP</sequence>
<reference evidence="2" key="1">
    <citation type="submission" date="2021-06" db="EMBL/GenBank/DDBJ databases">
        <authorList>
            <person name="Hodson N. C."/>
            <person name="Mongue J. A."/>
            <person name="Jaron S. K."/>
        </authorList>
    </citation>
    <scope>NUCLEOTIDE SEQUENCE</scope>
</reference>
<accession>A0A8J2PGD7</accession>